<evidence type="ECO:0000313" key="1">
    <source>
        <dbReference type="EMBL" id="EFA10205.1"/>
    </source>
</evidence>
<dbReference type="EMBL" id="KQ971371">
    <property type="protein sequence ID" value="EFA10205.1"/>
    <property type="molecule type" value="Genomic_DNA"/>
</dbReference>
<evidence type="ECO:0000313" key="2">
    <source>
        <dbReference type="Proteomes" id="UP000007266"/>
    </source>
</evidence>
<keyword evidence="2" id="KW-1185">Reference proteome</keyword>
<name>D6X233_TRICA</name>
<accession>D6X233</accession>
<organism evidence="1 2">
    <name type="scientific">Tribolium castaneum</name>
    <name type="common">Red flour beetle</name>
    <dbReference type="NCBI Taxonomy" id="7070"/>
    <lineage>
        <taxon>Eukaryota</taxon>
        <taxon>Metazoa</taxon>
        <taxon>Ecdysozoa</taxon>
        <taxon>Arthropoda</taxon>
        <taxon>Hexapoda</taxon>
        <taxon>Insecta</taxon>
        <taxon>Pterygota</taxon>
        <taxon>Neoptera</taxon>
        <taxon>Endopterygota</taxon>
        <taxon>Coleoptera</taxon>
        <taxon>Polyphaga</taxon>
        <taxon>Cucujiformia</taxon>
        <taxon>Tenebrionidae</taxon>
        <taxon>Tenebrionidae incertae sedis</taxon>
        <taxon>Tribolium</taxon>
    </lineage>
</organism>
<sequence>MAAAIDTPEYTSNRYFSEGENRSNVKDRLTFPQGTANKTSHEEFFFDFYNSRKHKPVNNHTAFPANHQKAIQKGRLRRSIEQRNINFGTRKRMQGKLFITRQSTNKGPPSAKQRTEFPKSFYAAVLLRERKMMNLLKEKIGISIFF</sequence>
<dbReference type="InParanoid" id="D6X233"/>
<dbReference type="Proteomes" id="UP000007266">
    <property type="component" value="Linkage group 9"/>
</dbReference>
<proteinExistence type="predicted"/>
<reference evidence="1 2" key="2">
    <citation type="journal article" date="2010" name="Nucleic Acids Res.">
        <title>BeetleBase in 2010: revisions to provide comprehensive genomic information for Tribolium castaneum.</title>
        <authorList>
            <person name="Kim H.S."/>
            <person name="Murphy T."/>
            <person name="Xia J."/>
            <person name="Caragea D."/>
            <person name="Park Y."/>
            <person name="Beeman R.W."/>
            <person name="Lorenzen M.D."/>
            <person name="Butcher S."/>
            <person name="Manak J.R."/>
            <person name="Brown S.J."/>
        </authorList>
    </citation>
    <scope>GENOME REANNOTATION</scope>
    <source>
        <strain evidence="1 2">Georgia GA2</strain>
    </source>
</reference>
<reference evidence="1 2" key="1">
    <citation type="journal article" date="2008" name="Nature">
        <title>The genome of the model beetle and pest Tribolium castaneum.</title>
        <authorList>
            <consortium name="Tribolium Genome Sequencing Consortium"/>
            <person name="Richards S."/>
            <person name="Gibbs R.A."/>
            <person name="Weinstock G.M."/>
            <person name="Brown S.J."/>
            <person name="Denell R."/>
            <person name="Beeman R.W."/>
            <person name="Gibbs R."/>
            <person name="Beeman R.W."/>
            <person name="Brown S.J."/>
            <person name="Bucher G."/>
            <person name="Friedrich M."/>
            <person name="Grimmelikhuijzen C.J."/>
            <person name="Klingler M."/>
            <person name="Lorenzen M."/>
            <person name="Richards S."/>
            <person name="Roth S."/>
            <person name="Schroder R."/>
            <person name="Tautz D."/>
            <person name="Zdobnov E.M."/>
            <person name="Muzny D."/>
            <person name="Gibbs R.A."/>
            <person name="Weinstock G.M."/>
            <person name="Attaway T."/>
            <person name="Bell S."/>
            <person name="Buhay C.J."/>
            <person name="Chandrabose M.N."/>
            <person name="Chavez D."/>
            <person name="Clerk-Blankenburg K.P."/>
            <person name="Cree A."/>
            <person name="Dao M."/>
            <person name="Davis C."/>
            <person name="Chacko J."/>
            <person name="Dinh H."/>
            <person name="Dugan-Rocha S."/>
            <person name="Fowler G."/>
            <person name="Garner T.T."/>
            <person name="Garnes J."/>
            <person name="Gnirke A."/>
            <person name="Hawes A."/>
            <person name="Hernandez J."/>
            <person name="Hines S."/>
            <person name="Holder M."/>
            <person name="Hume J."/>
            <person name="Jhangiani S.N."/>
            <person name="Joshi V."/>
            <person name="Khan Z.M."/>
            <person name="Jackson L."/>
            <person name="Kovar C."/>
            <person name="Kowis A."/>
            <person name="Lee S."/>
            <person name="Lewis L.R."/>
            <person name="Margolis J."/>
            <person name="Morgan M."/>
            <person name="Nazareth L.V."/>
            <person name="Nguyen N."/>
            <person name="Okwuonu G."/>
            <person name="Parker D."/>
            <person name="Richards S."/>
            <person name="Ruiz S.J."/>
            <person name="Santibanez J."/>
            <person name="Savard J."/>
            <person name="Scherer S.E."/>
            <person name="Schneider B."/>
            <person name="Sodergren E."/>
            <person name="Tautz D."/>
            <person name="Vattahil S."/>
            <person name="Villasana D."/>
            <person name="White C.S."/>
            <person name="Wright R."/>
            <person name="Park Y."/>
            <person name="Beeman R.W."/>
            <person name="Lord J."/>
            <person name="Oppert B."/>
            <person name="Lorenzen M."/>
            <person name="Brown S."/>
            <person name="Wang L."/>
            <person name="Savard J."/>
            <person name="Tautz D."/>
            <person name="Richards S."/>
            <person name="Weinstock G."/>
            <person name="Gibbs R.A."/>
            <person name="Liu Y."/>
            <person name="Worley K."/>
            <person name="Weinstock G."/>
            <person name="Elsik C.G."/>
            <person name="Reese J.T."/>
            <person name="Elhaik E."/>
            <person name="Landan G."/>
            <person name="Graur D."/>
            <person name="Arensburger P."/>
            <person name="Atkinson P."/>
            <person name="Beeman R.W."/>
            <person name="Beidler J."/>
            <person name="Brown S.J."/>
            <person name="Demuth J.P."/>
            <person name="Drury D.W."/>
            <person name="Du Y.Z."/>
            <person name="Fujiwara H."/>
            <person name="Lorenzen M."/>
            <person name="Maselli V."/>
            <person name="Osanai M."/>
            <person name="Park Y."/>
            <person name="Robertson H.M."/>
            <person name="Tu Z."/>
            <person name="Wang J.J."/>
            <person name="Wang S."/>
            <person name="Richards S."/>
            <person name="Song H."/>
            <person name="Zhang L."/>
            <person name="Sodergren E."/>
            <person name="Werner D."/>
            <person name="Stanke M."/>
            <person name="Morgenstern B."/>
            <person name="Solovyev V."/>
            <person name="Kosarev P."/>
            <person name="Brown G."/>
            <person name="Chen H.C."/>
            <person name="Ermolaeva O."/>
            <person name="Hlavina W."/>
            <person name="Kapustin Y."/>
            <person name="Kiryutin B."/>
            <person name="Kitts P."/>
            <person name="Maglott D."/>
            <person name="Pruitt K."/>
            <person name="Sapojnikov V."/>
            <person name="Souvorov A."/>
            <person name="Mackey A.J."/>
            <person name="Waterhouse R.M."/>
            <person name="Wyder S."/>
            <person name="Zdobnov E.M."/>
            <person name="Zdobnov E.M."/>
            <person name="Wyder S."/>
            <person name="Kriventseva E.V."/>
            <person name="Kadowaki T."/>
            <person name="Bork P."/>
            <person name="Aranda M."/>
            <person name="Bao R."/>
            <person name="Beermann A."/>
            <person name="Berns N."/>
            <person name="Bolognesi R."/>
            <person name="Bonneton F."/>
            <person name="Bopp D."/>
            <person name="Brown S.J."/>
            <person name="Bucher G."/>
            <person name="Butts T."/>
            <person name="Chaumot A."/>
            <person name="Denell R.E."/>
            <person name="Ferrier D.E."/>
            <person name="Friedrich M."/>
            <person name="Gordon C.M."/>
            <person name="Jindra M."/>
            <person name="Klingler M."/>
            <person name="Lan Q."/>
            <person name="Lattorff H.M."/>
            <person name="Laudet V."/>
            <person name="von Levetsow C."/>
            <person name="Liu Z."/>
            <person name="Lutz R."/>
            <person name="Lynch J.A."/>
            <person name="da Fonseca R.N."/>
            <person name="Posnien N."/>
            <person name="Reuter R."/>
            <person name="Roth S."/>
            <person name="Savard J."/>
            <person name="Schinko J.B."/>
            <person name="Schmitt C."/>
            <person name="Schoppmeier M."/>
            <person name="Schroder R."/>
            <person name="Shippy T.D."/>
            <person name="Simonnet F."/>
            <person name="Marques-Souza H."/>
            <person name="Tautz D."/>
            <person name="Tomoyasu Y."/>
            <person name="Trauner J."/>
            <person name="Van der Zee M."/>
            <person name="Vervoort M."/>
            <person name="Wittkopp N."/>
            <person name="Wimmer E.A."/>
            <person name="Yang X."/>
            <person name="Jones A.K."/>
            <person name="Sattelle D.B."/>
            <person name="Ebert P.R."/>
            <person name="Nelson D."/>
            <person name="Scott J.G."/>
            <person name="Beeman R.W."/>
            <person name="Muthukrishnan S."/>
            <person name="Kramer K.J."/>
            <person name="Arakane Y."/>
            <person name="Beeman R.W."/>
            <person name="Zhu Q."/>
            <person name="Hogenkamp D."/>
            <person name="Dixit R."/>
            <person name="Oppert B."/>
            <person name="Jiang H."/>
            <person name="Zou Z."/>
            <person name="Marshall J."/>
            <person name="Elpidina E."/>
            <person name="Vinokurov K."/>
            <person name="Oppert C."/>
            <person name="Zou Z."/>
            <person name="Evans J."/>
            <person name="Lu Z."/>
            <person name="Zhao P."/>
            <person name="Sumathipala N."/>
            <person name="Altincicek B."/>
            <person name="Vilcinskas A."/>
            <person name="Williams M."/>
            <person name="Hultmark D."/>
            <person name="Hetru C."/>
            <person name="Jiang H."/>
            <person name="Grimmelikhuijzen C.J."/>
            <person name="Hauser F."/>
            <person name="Cazzamali G."/>
            <person name="Williamson M."/>
            <person name="Park Y."/>
            <person name="Li B."/>
            <person name="Tanaka Y."/>
            <person name="Predel R."/>
            <person name="Neupert S."/>
            <person name="Schachtner J."/>
            <person name="Verleyen P."/>
            <person name="Raible F."/>
            <person name="Bork P."/>
            <person name="Friedrich M."/>
            <person name="Walden K.K."/>
            <person name="Robertson H.M."/>
            <person name="Angeli S."/>
            <person name="Foret S."/>
            <person name="Bucher G."/>
            <person name="Schuetz S."/>
            <person name="Maleszka R."/>
            <person name="Wimmer E.A."/>
            <person name="Beeman R.W."/>
            <person name="Lorenzen M."/>
            <person name="Tomoyasu Y."/>
            <person name="Miller S.C."/>
            <person name="Grossmann D."/>
            <person name="Bucher G."/>
        </authorList>
    </citation>
    <scope>NUCLEOTIDE SEQUENCE [LARGE SCALE GENOMIC DNA]</scope>
    <source>
        <strain evidence="1 2">Georgia GA2</strain>
    </source>
</reference>
<dbReference type="HOGENOM" id="CLU_1779827_0_0_1"/>
<gene>
    <name evidence="1" type="primary">GLEAN_12400</name>
    <name evidence="1" type="ORF">TcasGA2_TC012400</name>
</gene>
<dbReference type="AlphaFoldDB" id="D6X233"/>
<protein>
    <submittedName>
        <fullName evidence="1">Uncharacterized protein</fullName>
    </submittedName>
</protein>